<gene>
    <name evidence="8" type="ORF">OEV82_06990</name>
</gene>
<keyword evidence="5 6" id="KW-0472">Membrane</keyword>
<evidence type="ECO:0000256" key="4">
    <source>
        <dbReference type="ARBA" id="ARBA00022989"/>
    </source>
</evidence>
<evidence type="ECO:0000256" key="3">
    <source>
        <dbReference type="ARBA" id="ARBA00022692"/>
    </source>
</evidence>
<keyword evidence="9" id="KW-1185">Reference proteome</keyword>
<feature type="domain" description="VTT" evidence="7">
    <location>
        <begin position="113"/>
        <end position="228"/>
    </location>
</feature>
<dbReference type="InterPro" id="IPR015414">
    <property type="entry name" value="TMEM64"/>
</dbReference>
<dbReference type="InterPro" id="IPR032816">
    <property type="entry name" value="VTT_dom"/>
</dbReference>
<dbReference type="PANTHER" id="PTHR12677:SF49">
    <property type="entry name" value="TVP38_TMEM64 FAMILY MEMBRANE PROTEIN"/>
    <property type="match status" value="1"/>
</dbReference>
<dbReference type="EMBL" id="JAOUSE010000015">
    <property type="protein sequence ID" value="MCU9594199.1"/>
    <property type="molecule type" value="Genomic_DNA"/>
</dbReference>
<keyword evidence="3 6" id="KW-0812">Transmembrane</keyword>
<evidence type="ECO:0000313" key="8">
    <source>
        <dbReference type="EMBL" id="MCU9594199.1"/>
    </source>
</evidence>
<proteinExistence type="inferred from homology"/>
<comment type="caution">
    <text evidence="6">Lacks conserved residue(s) required for the propagation of feature annotation.</text>
</comment>
<sequence>MNEKVKKKSAIVTDELKDKLDCVADKNYKTLMKNKRLKSFDVNEQVRRKVKIIMNVLTILSIIGCAIFIFYGLKTQIFTSDTALREFLMKFGFWAPVIFIVFQAIQVVFPILPGGIGLLGGVLLFGPVGGFILNYIGICLGSIAAFAIAKKFGNMVIQLFFSKKMQEKYMKWVNSRKFDTLFTIAIFAPIAPDDFLCYLAGTTKMTFLKFTIIILLGKPLAIAIYTFGLDLIFRQFIEWIV</sequence>
<comment type="subcellular location">
    <subcellularLocation>
        <location evidence="1 6">Cell membrane</location>
        <topology evidence="1 6">Multi-pass membrane protein</topology>
    </subcellularLocation>
</comment>
<protein>
    <recommendedName>
        <fullName evidence="6">TVP38/TMEM64 family membrane protein</fullName>
    </recommendedName>
</protein>
<dbReference type="RefSeq" id="WP_263061426.1">
    <property type="nucleotide sequence ID" value="NZ_JAOUSE010000015.1"/>
</dbReference>
<comment type="caution">
    <text evidence="8">The sequence shown here is derived from an EMBL/GenBank/DDBJ whole genome shotgun (WGS) entry which is preliminary data.</text>
</comment>
<feature type="transmembrane region" description="Helical" evidence="6">
    <location>
        <begin position="207"/>
        <end position="233"/>
    </location>
</feature>
<evidence type="ECO:0000256" key="6">
    <source>
        <dbReference type="RuleBase" id="RU366058"/>
    </source>
</evidence>
<evidence type="ECO:0000256" key="2">
    <source>
        <dbReference type="ARBA" id="ARBA00022475"/>
    </source>
</evidence>
<name>A0ABT2WEW7_9BACI</name>
<keyword evidence="2 6" id="KW-1003">Cell membrane</keyword>
<accession>A0ABT2WEW7</accession>
<evidence type="ECO:0000256" key="5">
    <source>
        <dbReference type="ARBA" id="ARBA00023136"/>
    </source>
</evidence>
<feature type="transmembrane region" description="Helical" evidence="6">
    <location>
        <begin position="52"/>
        <end position="71"/>
    </location>
</feature>
<evidence type="ECO:0000313" key="9">
    <source>
        <dbReference type="Proteomes" id="UP001208656"/>
    </source>
</evidence>
<feature type="transmembrane region" description="Helical" evidence="6">
    <location>
        <begin position="181"/>
        <end position="201"/>
    </location>
</feature>
<evidence type="ECO:0000259" key="7">
    <source>
        <dbReference type="Pfam" id="PF09335"/>
    </source>
</evidence>
<keyword evidence="4 6" id="KW-1133">Transmembrane helix</keyword>
<dbReference type="Proteomes" id="UP001208656">
    <property type="component" value="Unassembled WGS sequence"/>
</dbReference>
<feature type="transmembrane region" description="Helical" evidence="6">
    <location>
        <begin position="91"/>
        <end position="109"/>
    </location>
</feature>
<evidence type="ECO:0000256" key="1">
    <source>
        <dbReference type="ARBA" id="ARBA00004651"/>
    </source>
</evidence>
<reference evidence="8 9" key="1">
    <citation type="submission" date="2022-10" db="EMBL/GenBank/DDBJ databases">
        <title>Description of Fervidibacillus gen. nov. in the family Fervidibacillaceae fam. nov. with two species, Fervidibacillus albus sp. nov., and Fervidibacillus halotolerans sp. nov., isolated from tidal flat sediments.</title>
        <authorList>
            <person name="Kwon K.K."/>
            <person name="Yang S.-H."/>
        </authorList>
    </citation>
    <scope>NUCLEOTIDE SEQUENCE [LARGE SCALE GENOMIC DNA]</scope>
    <source>
        <strain evidence="8 9">DSM 23332</strain>
    </source>
</reference>
<organism evidence="8 9">
    <name type="scientific">Pallidibacillus thermolactis</name>
    <dbReference type="NCBI Taxonomy" id="251051"/>
    <lineage>
        <taxon>Bacteria</taxon>
        <taxon>Bacillati</taxon>
        <taxon>Bacillota</taxon>
        <taxon>Bacilli</taxon>
        <taxon>Bacillales</taxon>
        <taxon>Bacillaceae</taxon>
        <taxon>Pallidibacillus</taxon>
    </lineage>
</organism>
<dbReference type="PANTHER" id="PTHR12677">
    <property type="entry name" value="GOLGI APPARATUS MEMBRANE PROTEIN TVP38-RELATED"/>
    <property type="match status" value="1"/>
</dbReference>
<comment type="similarity">
    <text evidence="6">Belongs to the TVP38/TMEM64 family.</text>
</comment>
<dbReference type="Pfam" id="PF09335">
    <property type="entry name" value="VTT_dom"/>
    <property type="match status" value="1"/>
</dbReference>